<feature type="transmembrane region" description="Helical" evidence="7">
    <location>
        <begin position="215"/>
        <end position="240"/>
    </location>
</feature>
<dbReference type="Proteomes" id="UP000009170">
    <property type="component" value="Mitochondrion"/>
</dbReference>
<dbReference type="EMBL" id="CR954200">
    <property type="protein sequence ID" value="CAL36420.1"/>
    <property type="molecule type" value="Genomic_DNA"/>
</dbReference>
<name>Q0P3F7_OSTTA</name>
<accession>Q0P3F7</accession>
<evidence type="ECO:0000256" key="7">
    <source>
        <dbReference type="SAM" id="Phobius"/>
    </source>
</evidence>
<dbReference type="AlphaFoldDB" id="Q0P3F7"/>
<protein>
    <submittedName>
        <fullName evidence="9">Mitochondrion, complete genome</fullName>
    </submittedName>
</protein>
<feature type="domain" description="NADH:quinone oxidoreductase/Mrp antiporter transmembrane" evidence="8">
    <location>
        <begin position="131"/>
        <end position="431"/>
    </location>
</feature>
<dbReference type="HAMAP" id="MF_00445">
    <property type="entry name" value="NDH1_NuoN_1"/>
    <property type="match status" value="1"/>
</dbReference>
<reference evidence="9" key="2">
    <citation type="journal article" date="2007" name="Mol. Biol. Evol.">
        <title>The complete chloroplast and mitochondrial DNA sequence of Ostreococcus tauri: organelle genomes of the smallest eukaryote are examples of compaction.</title>
        <authorList>
            <person name="Robbens S."/>
            <person name="Derelle E."/>
            <person name="Ferraz C."/>
            <person name="Wuyts J."/>
            <person name="Moreau H."/>
            <person name="Van de Peer Y."/>
        </authorList>
    </citation>
    <scope>NUCLEOTIDE SEQUENCE [LARGE SCALE GENOMIC DNA]</scope>
    <source>
        <strain evidence="9">OTTH0595</strain>
    </source>
</reference>
<feature type="transmembrane region" description="Helical" evidence="7">
    <location>
        <begin position="279"/>
        <end position="304"/>
    </location>
</feature>
<dbReference type="STRING" id="70448.Q0P3F7"/>
<keyword evidence="3" id="KW-1278">Translocase</keyword>
<reference evidence="9" key="1">
    <citation type="journal article" date="2006" name="Mol. Biol. Evol.">
        <title>The Chloroplast and Mitochondrial DNA sequence of Ostreococcus tauri: organelle genomes of the smallest eukaryote are examples of compaction.</title>
        <authorList>
            <person name="Robbens S."/>
            <person name="Derelle E."/>
            <person name="Ferraz C."/>
            <person name="Wuyts J."/>
            <person name="Moreau H."/>
            <person name="Van de Peer Y."/>
        </authorList>
    </citation>
    <scope>NUCLEOTIDE SEQUENCE</scope>
    <source>
        <strain evidence="9">OTTH0595</strain>
    </source>
</reference>
<feature type="transmembrane region" description="Helical" evidence="7">
    <location>
        <begin position="252"/>
        <end position="273"/>
    </location>
</feature>
<dbReference type="NCBIfam" id="TIGR01770">
    <property type="entry name" value="NDH_I_N"/>
    <property type="match status" value="1"/>
</dbReference>
<keyword evidence="10" id="KW-1185">Reference proteome</keyword>
<dbReference type="InterPro" id="IPR010096">
    <property type="entry name" value="NADH-Q_OxRdtase_suN/2"/>
</dbReference>
<dbReference type="GO" id="GO:0016020">
    <property type="term" value="C:membrane"/>
    <property type="evidence" value="ECO:0007669"/>
    <property type="project" value="UniProtKB-SubCell"/>
</dbReference>
<dbReference type="Pfam" id="PF00361">
    <property type="entry name" value="Proton_antipo_M"/>
    <property type="match status" value="1"/>
</dbReference>
<feature type="transmembrane region" description="Helical" evidence="7">
    <location>
        <begin position="408"/>
        <end position="438"/>
    </location>
</feature>
<dbReference type="InParanoid" id="Q0P3F7"/>
<keyword evidence="4 7" id="KW-1133">Transmembrane helix</keyword>
<feature type="transmembrane region" description="Helical" evidence="7">
    <location>
        <begin position="311"/>
        <end position="332"/>
    </location>
</feature>
<dbReference type="InterPro" id="IPR001750">
    <property type="entry name" value="ND/Mrp_TM"/>
</dbReference>
<evidence type="ECO:0000256" key="4">
    <source>
        <dbReference type="ARBA" id="ARBA00022989"/>
    </source>
</evidence>
<organism evidence="9 10">
    <name type="scientific">Ostreococcus tauri</name>
    <name type="common">Marine green alga</name>
    <dbReference type="NCBI Taxonomy" id="70448"/>
    <lineage>
        <taxon>Eukaryota</taxon>
        <taxon>Viridiplantae</taxon>
        <taxon>Chlorophyta</taxon>
        <taxon>Mamiellophyceae</taxon>
        <taxon>Mamiellales</taxon>
        <taxon>Bathycoccaceae</taxon>
        <taxon>Ostreococcus</taxon>
    </lineage>
</organism>
<evidence type="ECO:0000256" key="2">
    <source>
        <dbReference type="ARBA" id="ARBA00022692"/>
    </source>
</evidence>
<comment type="subcellular location">
    <subcellularLocation>
        <location evidence="1">Membrane</location>
        <topology evidence="1">Multi-pass membrane protein</topology>
    </subcellularLocation>
</comment>
<keyword evidence="5" id="KW-0520">NAD</keyword>
<feature type="transmembrane region" description="Helical" evidence="7">
    <location>
        <begin position="84"/>
        <end position="104"/>
    </location>
</feature>
<keyword evidence="2 7" id="KW-0812">Transmembrane</keyword>
<evidence type="ECO:0000313" key="9">
    <source>
        <dbReference type="EMBL" id="CAL36420.1"/>
    </source>
</evidence>
<feature type="transmembrane region" description="Helical" evidence="7">
    <location>
        <begin position="464"/>
        <end position="487"/>
    </location>
</feature>
<keyword evidence="6 7" id="KW-0472">Membrane</keyword>
<geneLocation type="mitochondrion" evidence="9"/>
<feature type="transmembrane region" description="Helical" evidence="7">
    <location>
        <begin position="111"/>
        <end position="129"/>
    </location>
</feature>
<evidence type="ECO:0000313" key="10">
    <source>
        <dbReference type="Proteomes" id="UP000009170"/>
    </source>
</evidence>
<evidence type="ECO:0000256" key="1">
    <source>
        <dbReference type="ARBA" id="ARBA00004141"/>
    </source>
</evidence>
<dbReference type="GO" id="GO:0042773">
    <property type="term" value="P:ATP synthesis coupled electron transport"/>
    <property type="evidence" value="ECO:0007669"/>
    <property type="project" value="InterPro"/>
</dbReference>
<sequence length="497" mass="56051">MHFFQNDFYFVLPELFLFGASLSLLMFGVIYSTSVSHGKPGLMKVMSWASIVCLAMTLGLVLNTPVHSTVVFSQSLLLDDLSTFFKFLILGGSILSILMSVQYFETENMRNFEYLVLVCLSTLSMLLLVASYDLISMYLALEMQSLCFYVLAASQRDSEFSTEAGLKYFLLGAFSSGVFLLGCSFLYGLTGLTNFEAYALFFAQQSNIYQTSDWIFVQIAFLFILLGFLFKLSAAPFHFWAPDVYEGAPTSVTAFFSIVPKVSIFGVFIKLFFCSFYELALLWQPVIIASGMLSLLVGAFGAFAQKKIKRLLVYSSIGHLGYMLLALSCLTIEGLQSMLAYLIFYIVMTVHVFACVLALKDLKTGQRIRYVEDLKYLAQSQPLVACAFVLNFFSMAGIPPLAGFCAKFYVFFAALGASLYFFVAVALFSSIVSCFYYLRFIKFMYFHKETSVSVEYVQMDQQKAWMISITSYLLVYLFFCPTNVFLWSEKVALLFLN</sequence>
<feature type="transmembrane region" description="Helical" evidence="7">
    <location>
        <begin position="338"/>
        <end position="359"/>
    </location>
</feature>
<evidence type="ECO:0000259" key="8">
    <source>
        <dbReference type="Pfam" id="PF00361"/>
    </source>
</evidence>
<feature type="transmembrane region" description="Helical" evidence="7">
    <location>
        <begin position="135"/>
        <end position="154"/>
    </location>
</feature>
<keyword evidence="9" id="KW-0496">Mitochondrion</keyword>
<dbReference type="PANTHER" id="PTHR22773">
    <property type="entry name" value="NADH DEHYDROGENASE"/>
    <property type="match status" value="1"/>
</dbReference>
<dbReference type="KEGG" id="ota:OstapMp34"/>
<evidence type="ECO:0000256" key="5">
    <source>
        <dbReference type="ARBA" id="ARBA00023027"/>
    </source>
</evidence>
<gene>
    <name evidence="9" type="ordered locus">OtMtg00340</name>
</gene>
<feature type="transmembrane region" description="Helical" evidence="7">
    <location>
        <begin position="166"/>
        <end position="187"/>
    </location>
</feature>
<evidence type="ECO:0000256" key="3">
    <source>
        <dbReference type="ARBA" id="ARBA00022967"/>
    </source>
</evidence>
<feature type="transmembrane region" description="Helical" evidence="7">
    <location>
        <begin position="15"/>
        <end position="33"/>
    </location>
</feature>
<dbReference type="PRINTS" id="PR01434">
    <property type="entry name" value="NADHDHGNASE5"/>
</dbReference>
<dbReference type="FunCoup" id="Q0P3F7">
    <property type="interactions" value="42"/>
</dbReference>
<evidence type="ECO:0000256" key="6">
    <source>
        <dbReference type="ARBA" id="ARBA00023136"/>
    </source>
</evidence>
<feature type="transmembrane region" description="Helical" evidence="7">
    <location>
        <begin position="45"/>
        <end position="64"/>
    </location>
</feature>
<feature type="transmembrane region" description="Helical" evidence="7">
    <location>
        <begin position="380"/>
        <end position="402"/>
    </location>
</feature>
<dbReference type="GO" id="GO:0008137">
    <property type="term" value="F:NADH dehydrogenase (ubiquinone) activity"/>
    <property type="evidence" value="ECO:0007669"/>
    <property type="project" value="InterPro"/>
</dbReference>
<proteinExistence type="inferred from homology"/>